<evidence type="ECO:0000256" key="1">
    <source>
        <dbReference type="SAM" id="MobiDB-lite"/>
    </source>
</evidence>
<dbReference type="Proteomes" id="UP000656732">
    <property type="component" value="Unassembled WGS sequence"/>
</dbReference>
<sequence length="141" mass="14896">MHLIHVRLSARDFPSPSSMSDGEGQLAGTAAQRPAVPEGLLRALREQASGVPAVEHVSVAADESGECVMGLFVTDVSVTAAESVAQTVVERALARLVPAVDLQVASSRATLVPRLLTRRLEGEGSGRSMPWPDQSTSDHWS</sequence>
<accession>A0A918C438</accession>
<name>A0A918C438_9ACTN</name>
<comment type="caution">
    <text evidence="2">The sequence shown here is derived from an EMBL/GenBank/DDBJ whole genome shotgun (WGS) entry which is preliminary data.</text>
</comment>
<keyword evidence="3" id="KW-1185">Reference proteome</keyword>
<reference evidence="2" key="1">
    <citation type="journal article" date="2014" name="Int. J. Syst. Evol. Microbiol.">
        <title>Complete genome sequence of Corynebacterium casei LMG S-19264T (=DSM 44701T), isolated from a smear-ripened cheese.</title>
        <authorList>
            <consortium name="US DOE Joint Genome Institute (JGI-PGF)"/>
            <person name="Walter F."/>
            <person name="Albersmeier A."/>
            <person name="Kalinowski J."/>
            <person name="Ruckert C."/>
        </authorList>
    </citation>
    <scope>NUCLEOTIDE SEQUENCE</scope>
    <source>
        <strain evidence="2">JCM 4403</strain>
    </source>
</reference>
<dbReference type="RefSeq" id="WP_189561211.1">
    <property type="nucleotide sequence ID" value="NZ_BMTU01000017.1"/>
</dbReference>
<dbReference type="EMBL" id="BMTU01000017">
    <property type="protein sequence ID" value="GGR04253.1"/>
    <property type="molecule type" value="Genomic_DNA"/>
</dbReference>
<evidence type="ECO:0000313" key="2">
    <source>
        <dbReference type="EMBL" id="GGR04253.1"/>
    </source>
</evidence>
<feature type="region of interest" description="Disordered" evidence="1">
    <location>
        <begin position="122"/>
        <end position="141"/>
    </location>
</feature>
<protein>
    <submittedName>
        <fullName evidence="2">Uncharacterized protein</fullName>
    </submittedName>
</protein>
<evidence type="ECO:0000313" key="3">
    <source>
        <dbReference type="Proteomes" id="UP000656732"/>
    </source>
</evidence>
<organism evidence="2 3">
    <name type="scientific">Streptomyces pilosus</name>
    <dbReference type="NCBI Taxonomy" id="28893"/>
    <lineage>
        <taxon>Bacteria</taxon>
        <taxon>Bacillati</taxon>
        <taxon>Actinomycetota</taxon>
        <taxon>Actinomycetes</taxon>
        <taxon>Kitasatosporales</taxon>
        <taxon>Streptomycetaceae</taxon>
        <taxon>Streptomyces</taxon>
    </lineage>
</organism>
<reference evidence="2" key="2">
    <citation type="submission" date="2020-09" db="EMBL/GenBank/DDBJ databases">
        <authorList>
            <person name="Sun Q."/>
            <person name="Ohkuma M."/>
        </authorList>
    </citation>
    <scope>NUCLEOTIDE SEQUENCE</scope>
    <source>
        <strain evidence="2">JCM 4403</strain>
    </source>
</reference>
<proteinExistence type="predicted"/>
<dbReference type="AlphaFoldDB" id="A0A918C438"/>
<gene>
    <name evidence="2" type="ORF">GCM10010280_60280</name>
</gene>